<accession>A0A077MBM6</accession>
<evidence type="ECO:0000256" key="2">
    <source>
        <dbReference type="SAM" id="Phobius"/>
    </source>
</evidence>
<keyword evidence="2" id="KW-0472">Membrane</keyword>
<sequence>MEPERPLLLEPQPLEPLPSVPPSVPPSRASPRPPAARLRVWLGIGRNDHTGDESTDSPTEAADTTDTTAAPAQVPAPVQVPAGKPDVSKSLAPQADTTAEGETENAGGSLVGRLKGLTTATTGRALQEHRTLKQAIRDDEAAREVSIDQTPQQQEYEPPAPLLPAEAGAPPTSAQKGVVLALFAAFVVIAGALGILGASKIGSNTDLGAILGETTPRRSATTSSAPPTADKPGETSPLAISAATGYDPEGGGNENNALAAKVYDEDPNSYWQTEGYQGPGFAGLKSGVGVLLDMGQVVTPTKINLSLPTPSSFEIYLGNEPDKAGATKIGAADGEVKGDVSITTDGATSGRYIIVWFTSAPQVADGSYRATLGEISVFG</sequence>
<dbReference type="AlphaFoldDB" id="A0A077MBM6"/>
<evidence type="ECO:0000256" key="1">
    <source>
        <dbReference type="SAM" id="MobiDB-lite"/>
    </source>
</evidence>
<dbReference type="InterPro" id="IPR008979">
    <property type="entry name" value="Galactose-bd-like_sf"/>
</dbReference>
<protein>
    <submittedName>
        <fullName evidence="3">Uncharacterized protein</fullName>
    </submittedName>
</protein>
<feature type="compositionally biased region" description="Pro residues" evidence="1">
    <location>
        <begin position="13"/>
        <end position="25"/>
    </location>
</feature>
<feature type="region of interest" description="Disordered" evidence="1">
    <location>
        <begin position="138"/>
        <end position="171"/>
    </location>
</feature>
<evidence type="ECO:0000313" key="3">
    <source>
        <dbReference type="EMBL" id="CCI53270.1"/>
    </source>
</evidence>
<reference evidence="3" key="2">
    <citation type="journal article" date="2013" name="ISME J.">
        <title>A metabolic model for members of the genus Tetrasphaera involved in enhanced biological phosphorus removal.</title>
        <authorList>
            <person name="Kristiansen R."/>
            <person name="Nguyen H.T.T."/>
            <person name="Saunders A.M."/>
            <person name="Nielsen J.L."/>
            <person name="Wimmer R."/>
            <person name="Le V.Q."/>
            <person name="McIlroy S.J."/>
            <person name="Petrovski S."/>
            <person name="Seviour R.J."/>
            <person name="Calteau A."/>
            <person name="Nielsen K.L."/>
            <person name="Nielsen P.H."/>
        </authorList>
    </citation>
    <scope>NUCLEOTIDE SEQUENCE [LARGE SCALE GENOMIC DNA]</scope>
    <source>
        <strain evidence="3">Ben 74</strain>
    </source>
</reference>
<evidence type="ECO:0000313" key="4">
    <source>
        <dbReference type="Proteomes" id="UP000035720"/>
    </source>
</evidence>
<dbReference type="EMBL" id="CAJC01000143">
    <property type="protein sequence ID" value="CCI53270.1"/>
    <property type="molecule type" value="Genomic_DNA"/>
</dbReference>
<dbReference type="Proteomes" id="UP000035720">
    <property type="component" value="Unassembled WGS sequence"/>
</dbReference>
<feature type="compositionally biased region" description="Low complexity" evidence="1">
    <location>
        <begin position="217"/>
        <end position="228"/>
    </location>
</feature>
<organism evidence="3 4">
    <name type="scientific">Nostocoides jenkinsii Ben 74</name>
    <dbReference type="NCBI Taxonomy" id="1193518"/>
    <lineage>
        <taxon>Bacteria</taxon>
        <taxon>Bacillati</taxon>
        <taxon>Actinomycetota</taxon>
        <taxon>Actinomycetes</taxon>
        <taxon>Micrococcales</taxon>
        <taxon>Intrasporangiaceae</taxon>
        <taxon>Nostocoides</taxon>
    </lineage>
</organism>
<proteinExistence type="predicted"/>
<feature type="region of interest" description="Disordered" evidence="1">
    <location>
        <begin position="1"/>
        <end position="109"/>
    </location>
</feature>
<dbReference type="SUPFAM" id="SSF49785">
    <property type="entry name" value="Galactose-binding domain-like"/>
    <property type="match status" value="1"/>
</dbReference>
<feature type="compositionally biased region" description="Low complexity" evidence="1">
    <location>
        <begin position="26"/>
        <end position="40"/>
    </location>
</feature>
<name>A0A077MBM6_9MICO</name>
<keyword evidence="4" id="KW-1185">Reference proteome</keyword>
<dbReference type="Gene3D" id="2.60.120.260">
    <property type="entry name" value="Galactose-binding domain-like"/>
    <property type="match status" value="1"/>
</dbReference>
<gene>
    <name evidence="3" type="ORF">BN13_330028</name>
</gene>
<comment type="caution">
    <text evidence="3">The sequence shown here is derived from an EMBL/GenBank/DDBJ whole genome shotgun (WGS) entry which is preliminary data.</text>
</comment>
<dbReference type="STRING" id="1193518.BN13_330028"/>
<feature type="compositionally biased region" description="Low complexity" evidence="1">
    <location>
        <begin position="58"/>
        <end position="82"/>
    </location>
</feature>
<keyword evidence="2" id="KW-1133">Transmembrane helix</keyword>
<feature type="region of interest" description="Disordered" evidence="1">
    <location>
        <begin position="213"/>
        <end position="256"/>
    </location>
</feature>
<feature type="compositionally biased region" description="Low complexity" evidence="1">
    <location>
        <begin position="151"/>
        <end position="171"/>
    </location>
</feature>
<reference evidence="3" key="1">
    <citation type="submission" date="2012-05" db="EMBL/GenBank/DDBJ databases">
        <authorList>
            <person name="McIlroy S."/>
        </authorList>
    </citation>
    <scope>NUCLEOTIDE SEQUENCE</scope>
    <source>
        <strain evidence="3">Ben 74</strain>
    </source>
</reference>
<keyword evidence="2" id="KW-0812">Transmembrane</keyword>
<feature type="transmembrane region" description="Helical" evidence="2">
    <location>
        <begin position="178"/>
        <end position="198"/>
    </location>
</feature>